<reference evidence="2" key="1">
    <citation type="submission" date="2019-10" db="EMBL/GenBank/DDBJ databases">
        <authorList>
            <person name="Zhang R."/>
            <person name="Pan Y."/>
            <person name="Wang J."/>
            <person name="Ma R."/>
            <person name="Yu S."/>
        </authorList>
    </citation>
    <scope>NUCLEOTIDE SEQUENCE</scope>
    <source>
        <strain evidence="2">LA-IB0</strain>
        <tissue evidence="2">Leaf</tissue>
    </source>
</reference>
<proteinExistence type="predicted"/>
<organism evidence="2 3">
    <name type="scientific">Buddleja alternifolia</name>
    <dbReference type="NCBI Taxonomy" id="168488"/>
    <lineage>
        <taxon>Eukaryota</taxon>
        <taxon>Viridiplantae</taxon>
        <taxon>Streptophyta</taxon>
        <taxon>Embryophyta</taxon>
        <taxon>Tracheophyta</taxon>
        <taxon>Spermatophyta</taxon>
        <taxon>Magnoliopsida</taxon>
        <taxon>eudicotyledons</taxon>
        <taxon>Gunneridae</taxon>
        <taxon>Pentapetalae</taxon>
        <taxon>asterids</taxon>
        <taxon>lamiids</taxon>
        <taxon>Lamiales</taxon>
        <taxon>Scrophulariaceae</taxon>
        <taxon>Buddlejeae</taxon>
        <taxon>Buddleja</taxon>
    </lineage>
</organism>
<keyword evidence="3" id="KW-1185">Reference proteome</keyword>
<evidence type="ECO:0000313" key="3">
    <source>
        <dbReference type="Proteomes" id="UP000826271"/>
    </source>
</evidence>
<accession>A0AAV6XHJ8</accession>
<gene>
    <name evidence="2" type="ORF">BUALT_Bualt07G0147700</name>
</gene>
<name>A0AAV6XHJ8_9LAMI</name>
<evidence type="ECO:0000313" key="2">
    <source>
        <dbReference type="EMBL" id="KAG8379996.1"/>
    </source>
</evidence>
<sequence>MPPPPSDDQLNTTVDEHEEIESVSQSKLLPEFPENRSLEDLSNESIESYYHALGTKSRSTSENDLVTSNIEISEHDENPIMFPFKSKRQSAKASISPPGGVHQEGPLIGTSVAARKTTFKKIPNEDVVDSPQSDMGGCFIHGHRLCGGRGGDDAATATWKGFGLDDGIFSVHKCWFIRVPVCISGDNDDEAQIEGE</sequence>
<evidence type="ECO:0000256" key="1">
    <source>
        <dbReference type="SAM" id="MobiDB-lite"/>
    </source>
</evidence>
<dbReference type="Proteomes" id="UP000826271">
    <property type="component" value="Unassembled WGS sequence"/>
</dbReference>
<dbReference type="AlphaFoldDB" id="A0AAV6XHJ8"/>
<comment type="caution">
    <text evidence="2">The sequence shown here is derived from an EMBL/GenBank/DDBJ whole genome shotgun (WGS) entry which is preliminary data.</text>
</comment>
<protein>
    <submittedName>
        <fullName evidence="2">Uncharacterized protein</fullName>
    </submittedName>
</protein>
<dbReference type="EMBL" id="WHWC01000007">
    <property type="protein sequence ID" value="KAG8379996.1"/>
    <property type="molecule type" value="Genomic_DNA"/>
</dbReference>
<feature type="region of interest" description="Disordered" evidence="1">
    <location>
        <begin position="1"/>
        <end position="40"/>
    </location>
</feature>